<dbReference type="Proteomes" id="UP001519325">
    <property type="component" value="Unassembled WGS sequence"/>
</dbReference>
<comment type="caution">
    <text evidence="1">The sequence shown here is derived from an EMBL/GenBank/DDBJ whole genome shotgun (WGS) entry which is preliminary data.</text>
</comment>
<proteinExistence type="predicted"/>
<evidence type="ECO:0000313" key="2">
    <source>
        <dbReference type="Proteomes" id="UP001519325"/>
    </source>
</evidence>
<gene>
    <name evidence="1" type="ORF">BJ987_006514</name>
</gene>
<sequence length="251" mass="27412">MSSGAGEPSEVAAEAGDHGNAFDVGSIRVREHLAASHLWTAELMASRCEQREKSLVQDGFSGFDREHRSLSTAAVLFSVFFIEAYINEVFDDLADGNPVASAGVTGLDEQHRKTLARLWKSEDLNLRGTGTSILAKYDLALIALNKPSMDRGQPPFEGVKRLIALRNSLVHFKPKWTDVGSETKGLAVELQGEQFPGNAIPIGDPWYPNKCMGAGCAMWACSTARSFADGWRLVMGITSDFRVDVHDWSLP</sequence>
<keyword evidence="2" id="KW-1185">Reference proteome</keyword>
<evidence type="ECO:0008006" key="3">
    <source>
        <dbReference type="Google" id="ProtNLM"/>
    </source>
</evidence>
<protein>
    <recommendedName>
        <fullName evidence="3">RiboL-PSP-HEPN domain-containing protein</fullName>
    </recommendedName>
</protein>
<evidence type="ECO:0000313" key="1">
    <source>
        <dbReference type="EMBL" id="MBP2193613.1"/>
    </source>
</evidence>
<accession>A0ABS4QR61</accession>
<dbReference type="EMBL" id="JAGGMR010000001">
    <property type="protein sequence ID" value="MBP2193613.1"/>
    <property type="molecule type" value="Genomic_DNA"/>
</dbReference>
<name>A0ABS4QR61_9NOCA</name>
<organism evidence="1 2">
    <name type="scientific">Nocardia goodfellowii</name>
    <dbReference type="NCBI Taxonomy" id="882446"/>
    <lineage>
        <taxon>Bacteria</taxon>
        <taxon>Bacillati</taxon>
        <taxon>Actinomycetota</taxon>
        <taxon>Actinomycetes</taxon>
        <taxon>Mycobacteriales</taxon>
        <taxon>Nocardiaceae</taxon>
        <taxon>Nocardia</taxon>
    </lineage>
</organism>
<dbReference type="RefSeq" id="WP_209896841.1">
    <property type="nucleotide sequence ID" value="NZ_JAGGMR010000001.1"/>
</dbReference>
<reference evidence="1 2" key="1">
    <citation type="submission" date="2021-03" db="EMBL/GenBank/DDBJ databases">
        <title>Sequencing the genomes of 1000 actinobacteria strains.</title>
        <authorList>
            <person name="Klenk H.-P."/>
        </authorList>
    </citation>
    <scope>NUCLEOTIDE SEQUENCE [LARGE SCALE GENOMIC DNA]</scope>
    <source>
        <strain evidence="1 2">DSM 45516</strain>
    </source>
</reference>